<dbReference type="Pfam" id="PF00375">
    <property type="entry name" value="SDF"/>
    <property type="match status" value="1"/>
</dbReference>
<dbReference type="GO" id="GO:0006835">
    <property type="term" value="P:dicarboxylic acid transport"/>
    <property type="evidence" value="ECO:0007669"/>
    <property type="project" value="TreeGrafter"/>
</dbReference>
<evidence type="ECO:0000256" key="2">
    <source>
        <dbReference type="ARBA" id="ARBA00022448"/>
    </source>
</evidence>
<keyword evidence="3" id="KW-1003">Cell membrane</keyword>
<dbReference type="PANTHER" id="PTHR42865:SF7">
    <property type="entry name" value="PROTON_GLUTAMATE-ASPARTATE SYMPORTER"/>
    <property type="match status" value="1"/>
</dbReference>
<feature type="transmembrane region" description="Helical" evidence="7">
    <location>
        <begin position="140"/>
        <end position="158"/>
    </location>
</feature>
<accession>A0A212JQ81</accession>
<sequence length="410" mass="44058">MTFIKNNKSSFLLLGSMLIGGIIGAFWGPGAEILTPIADIFLNLLYCCVVPMIFISLVSSIANMENLRKLGKLLGIMLVIFVLTQILASLYMGGICALFDPAKGATISMTEEVTDLTSNNNFLAMFTVNDFQNLWSRRNLTALIVFSMITGVALVAIGEKGKTLIKIFDEGTALIMRMIKYVMYLAPIGLCAYFAILVGQYGSELTGSLARAIIIYLIAAVAYYFLSSFLFAFIGAGMEGVRRYFRYCIPPTLTALGTCSSVATIPTTTQAANNMGISPEVTNLCVPLGANLHKDGACLITILKISFMCSVFGMNFLDPKIFLTAIMVSTLASMVMGAIPAGGYVGEIFIISAFNFPAVSIPIMVLIGTITDAPATAINATGDLSCAMIVERFVNGKNWFKKKLGEAAVK</sequence>
<comment type="subcellular location">
    <subcellularLocation>
        <location evidence="1">Cell membrane</location>
        <topology evidence="1">Multi-pass membrane protein</topology>
    </subcellularLocation>
</comment>
<protein>
    <submittedName>
        <fullName evidence="8">Na+/H+ dicarboxylate symporter</fullName>
    </submittedName>
</protein>
<dbReference type="InterPro" id="IPR036458">
    <property type="entry name" value="Na:dicarbo_symporter_sf"/>
</dbReference>
<feature type="transmembrane region" description="Helical" evidence="7">
    <location>
        <begin position="40"/>
        <end position="61"/>
    </location>
</feature>
<evidence type="ECO:0000256" key="7">
    <source>
        <dbReference type="SAM" id="Phobius"/>
    </source>
</evidence>
<feature type="transmembrane region" description="Helical" evidence="7">
    <location>
        <begin position="348"/>
        <end position="367"/>
    </location>
</feature>
<keyword evidence="6 7" id="KW-0472">Membrane</keyword>
<evidence type="ECO:0000256" key="5">
    <source>
        <dbReference type="ARBA" id="ARBA00022989"/>
    </source>
</evidence>
<gene>
    <name evidence="8" type="ORF">KL86CLO1_11512</name>
</gene>
<feature type="transmembrane region" description="Helical" evidence="7">
    <location>
        <begin position="179"/>
        <end position="201"/>
    </location>
</feature>
<feature type="transmembrane region" description="Helical" evidence="7">
    <location>
        <begin position="73"/>
        <end position="92"/>
    </location>
</feature>
<dbReference type="Gene3D" id="1.10.3860.10">
    <property type="entry name" value="Sodium:dicarboxylate symporter"/>
    <property type="match status" value="1"/>
</dbReference>
<feature type="transmembrane region" description="Helical" evidence="7">
    <location>
        <begin position="321"/>
        <end position="342"/>
    </location>
</feature>
<dbReference type="AlphaFoldDB" id="A0A212JQ81"/>
<dbReference type="PRINTS" id="PR00173">
    <property type="entry name" value="EDTRNSPORT"/>
</dbReference>
<dbReference type="GO" id="GO:0005886">
    <property type="term" value="C:plasma membrane"/>
    <property type="evidence" value="ECO:0007669"/>
    <property type="project" value="UniProtKB-SubCell"/>
</dbReference>
<feature type="transmembrane region" description="Helical" evidence="7">
    <location>
        <begin position="213"/>
        <end position="236"/>
    </location>
</feature>
<evidence type="ECO:0000313" key="8">
    <source>
        <dbReference type="EMBL" id="SBW01582.1"/>
    </source>
</evidence>
<keyword evidence="4 7" id="KW-0812">Transmembrane</keyword>
<feature type="transmembrane region" description="Helical" evidence="7">
    <location>
        <begin position="12"/>
        <end position="28"/>
    </location>
</feature>
<evidence type="ECO:0000256" key="3">
    <source>
        <dbReference type="ARBA" id="ARBA00022475"/>
    </source>
</evidence>
<evidence type="ECO:0000256" key="4">
    <source>
        <dbReference type="ARBA" id="ARBA00022692"/>
    </source>
</evidence>
<name>A0A212JQ81_9FIRM</name>
<dbReference type="SUPFAM" id="SSF118215">
    <property type="entry name" value="Proton glutamate symport protein"/>
    <property type="match status" value="1"/>
</dbReference>
<reference evidence="8" key="1">
    <citation type="submission" date="2016-04" db="EMBL/GenBank/DDBJ databases">
        <authorList>
            <person name="Evans L.H."/>
            <person name="Alamgir A."/>
            <person name="Owens N."/>
            <person name="Weber N.D."/>
            <person name="Virtaneva K."/>
            <person name="Barbian K."/>
            <person name="Babar A."/>
            <person name="Rosenke K."/>
        </authorList>
    </citation>
    <scope>NUCLEOTIDE SEQUENCE</scope>
    <source>
        <strain evidence="8">86</strain>
    </source>
</reference>
<evidence type="ECO:0000256" key="1">
    <source>
        <dbReference type="ARBA" id="ARBA00004651"/>
    </source>
</evidence>
<keyword evidence="5 7" id="KW-1133">Transmembrane helix</keyword>
<dbReference type="PANTHER" id="PTHR42865">
    <property type="entry name" value="PROTON/GLUTAMATE-ASPARTATE SYMPORTER"/>
    <property type="match status" value="1"/>
</dbReference>
<evidence type="ECO:0000256" key="6">
    <source>
        <dbReference type="ARBA" id="ARBA00023136"/>
    </source>
</evidence>
<keyword evidence="2" id="KW-0813">Transport</keyword>
<dbReference type="InterPro" id="IPR001991">
    <property type="entry name" value="Na-dicarboxylate_symporter"/>
</dbReference>
<dbReference type="GO" id="GO:0015293">
    <property type="term" value="F:symporter activity"/>
    <property type="evidence" value="ECO:0007669"/>
    <property type="project" value="UniProtKB-KW"/>
</dbReference>
<proteinExistence type="predicted"/>
<dbReference type="EMBL" id="FLUN01000001">
    <property type="protein sequence ID" value="SBW01582.1"/>
    <property type="molecule type" value="Genomic_DNA"/>
</dbReference>
<organism evidence="8">
    <name type="scientific">uncultured Eubacteriales bacterium</name>
    <dbReference type="NCBI Taxonomy" id="172733"/>
    <lineage>
        <taxon>Bacteria</taxon>
        <taxon>Bacillati</taxon>
        <taxon>Bacillota</taxon>
        <taxon>Clostridia</taxon>
        <taxon>Eubacteriales</taxon>
        <taxon>environmental samples</taxon>
    </lineage>
</organism>